<evidence type="ECO:0000256" key="3">
    <source>
        <dbReference type="RuleBase" id="RU362118"/>
    </source>
</evidence>
<dbReference type="Proteomes" id="UP001218218">
    <property type="component" value="Unassembled WGS sequence"/>
</dbReference>
<dbReference type="PANTHER" id="PTHR42699:SF1">
    <property type="entry name" value="CYSTATHIONINE GAMMA-SYNTHASE-RELATED"/>
    <property type="match status" value="1"/>
</dbReference>
<dbReference type="GO" id="GO:0030170">
    <property type="term" value="F:pyridoxal phosphate binding"/>
    <property type="evidence" value="ECO:0007669"/>
    <property type="project" value="InterPro"/>
</dbReference>
<organism evidence="4 5">
    <name type="scientific">Mycena albidolilacea</name>
    <dbReference type="NCBI Taxonomy" id="1033008"/>
    <lineage>
        <taxon>Eukaryota</taxon>
        <taxon>Fungi</taxon>
        <taxon>Dikarya</taxon>
        <taxon>Basidiomycota</taxon>
        <taxon>Agaricomycotina</taxon>
        <taxon>Agaricomycetes</taxon>
        <taxon>Agaricomycetidae</taxon>
        <taxon>Agaricales</taxon>
        <taxon>Marasmiineae</taxon>
        <taxon>Mycenaceae</taxon>
        <taxon>Mycena</taxon>
    </lineage>
</organism>
<dbReference type="GO" id="GO:0003962">
    <property type="term" value="F:cystathionine gamma-synthase activity"/>
    <property type="evidence" value="ECO:0007669"/>
    <property type="project" value="TreeGrafter"/>
</dbReference>
<keyword evidence="5" id="KW-1185">Reference proteome</keyword>
<dbReference type="EMBL" id="JARIHO010000006">
    <property type="protein sequence ID" value="KAJ7359822.1"/>
    <property type="molecule type" value="Genomic_DNA"/>
</dbReference>
<dbReference type="PANTHER" id="PTHR42699">
    <property type="match status" value="1"/>
</dbReference>
<proteinExistence type="inferred from homology"/>
<dbReference type="Gene3D" id="3.90.1150.10">
    <property type="entry name" value="Aspartate Aminotransferase, domain 1"/>
    <property type="match status" value="1"/>
</dbReference>
<keyword evidence="4" id="KW-0808">Transferase</keyword>
<keyword evidence="2 3" id="KW-0663">Pyridoxal phosphate</keyword>
<dbReference type="AlphaFoldDB" id="A0AAD7AIV9"/>
<reference evidence="4" key="1">
    <citation type="submission" date="2023-03" db="EMBL/GenBank/DDBJ databases">
        <title>Massive genome expansion in bonnet fungi (Mycena s.s.) driven by repeated elements and novel gene families across ecological guilds.</title>
        <authorList>
            <consortium name="Lawrence Berkeley National Laboratory"/>
            <person name="Harder C.B."/>
            <person name="Miyauchi S."/>
            <person name="Viragh M."/>
            <person name="Kuo A."/>
            <person name="Thoen E."/>
            <person name="Andreopoulos B."/>
            <person name="Lu D."/>
            <person name="Skrede I."/>
            <person name="Drula E."/>
            <person name="Henrissat B."/>
            <person name="Morin E."/>
            <person name="Kohler A."/>
            <person name="Barry K."/>
            <person name="LaButti K."/>
            <person name="Morin E."/>
            <person name="Salamov A."/>
            <person name="Lipzen A."/>
            <person name="Mereny Z."/>
            <person name="Hegedus B."/>
            <person name="Baldrian P."/>
            <person name="Stursova M."/>
            <person name="Weitz H."/>
            <person name="Taylor A."/>
            <person name="Grigoriev I.V."/>
            <person name="Nagy L.G."/>
            <person name="Martin F."/>
            <person name="Kauserud H."/>
        </authorList>
    </citation>
    <scope>NUCLEOTIDE SEQUENCE</scope>
    <source>
        <strain evidence="4">CBHHK002</strain>
    </source>
</reference>
<comment type="caution">
    <text evidence="4">The sequence shown here is derived from an EMBL/GenBank/DDBJ whole genome shotgun (WGS) entry which is preliminary data.</text>
</comment>
<dbReference type="SUPFAM" id="SSF53383">
    <property type="entry name" value="PLP-dependent transferases"/>
    <property type="match status" value="1"/>
</dbReference>
<dbReference type="InterPro" id="IPR015421">
    <property type="entry name" value="PyrdxlP-dep_Trfase_major"/>
</dbReference>
<evidence type="ECO:0000313" key="4">
    <source>
        <dbReference type="EMBL" id="KAJ7359822.1"/>
    </source>
</evidence>
<dbReference type="InterPro" id="IPR015422">
    <property type="entry name" value="PyrdxlP-dep_Trfase_small"/>
</dbReference>
<evidence type="ECO:0000313" key="5">
    <source>
        <dbReference type="Proteomes" id="UP001218218"/>
    </source>
</evidence>
<dbReference type="GO" id="GO:0019346">
    <property type="term" value="P:transsulfuration"/>
    <property type="evidence" value="ECO:0007669"/>
    <property type="project" value="InterPro"/>
</dbReference>
<gene>
    <name evidence="4" type="ORF">DFH08DRAFT_1039040</name>
</gene>
<dbReference type="InterPro" id="IPR000277">
    <property type="entry name" value="Cys/Met-Metab_PyrdxlP-dep_enz"/>
</dbReference>
<sequence length="565" mass="62435">MALTLQPTPPVGHCVPPNTPHSVCNSLPEWHYTVAFATGKAELWLKDTVYPRVMVHPQVHQLITVVVEALGVNESEDCLLFPTRKLAEECCWFIEAHVAPTSCYVRCVTDIAHAPPPNQIFAVLFTADYDKVMQFFTFTGSAVSTRLAEICMLRRSGDLRCALGLPPHGSYLAEYYTRHSPLNSAAEAKKIIRSRFSGMLEDGTNIRGVPGASPNDVYLFSTGMQAIWRSHRLLSATIGAGISKKVAHINLLYGESYKFLELSTSAGYHFFTDETLDELEALLATGTPEDPAILALYTDFPGNPHLRTADMKRLRALSIQYNFPIIVDETLANYLNVQLLPYCDIVVSSLTKLFSGMGNVLSGGMMLNPASRFYPQFKAHMEATYEDSLFDCDALVLEMNSREFVARTAVTNFNAEKLSDMLYSRSVAGGCKNSIIHAVHYPKYRNRESFDACRNPLALQAGLPQTGYGGLLAVTFESMDAAQAFLAALQCYKGTTLGCVYTLALAFTALAFPPEKKQWMEDHGVEEKLVRFSVGIEETENILKCVADALLIAEKVASHSKDILM</sequence>
<dbReference type="InterPro" id="IPR051750">
    <property type="entry name" value="Trans-sulfuration_enzymes"/>
</dbReference>
<name>A0AAD7AIV9_9AGAR</name>
<protein>
    <submittedName>
        <fullName evidence="4">Pyridoxal phosphate-dependent transferase</fullName>
    </submittedName>
</protein>
<dbReference type="InterPro" id="IPR015424">
    <property type="entry name" value="PyrdxlP-dep_Trfase"/>
</dbReference>
<comment type="cofactor">
    <cofactor evidence="1 3">
        <name>pyridoxal 5'-phosphate</name>
        <dbReference type="ChEBI" id="CHEBI:597326"/>
    </cofactor>
</comment>
<comment type="similarity">
    <text evidence="3">Belongs to the trans-sulfuration enzymes family.</text>
</comment>
<dbReference type="Pfam" id="PF01053">
    <property type="entry name" value="Cys_Met_Meta_PP"/>
    <property type="match status" value="1"/>
</dbReference>
<evidence type="ECO:0000256" key="2">
    <source>
        <dbReference type="ARBA" id="ARBA00022898"/>
    </source>
</evidence>
<dbReference type="Gene3D" id="3.40.640.10">
    <property type="entry name" value="Type I PLP-dependent aspartate aminotransferase-like (Major domain)"/>
    <property type="match status" value="1"/>
</dbReference>
<evidence type="ECO:0000256" key="1">
    <source>
        <dbReference type="ARBA" id="ARBA00001933"/>
    </source>
</evidence>
<accession>A0AAD7AIV9</accession>